<gene>
    <name evidence="2" type="ORF">GSI_12650</name>
</gene>
<protein>
    <submittedName>
        <fullName evidence="2">Uncharacterized protein</fullName>
    </submittedName>
</protein>
<reference evidence="2 3" key="1">
    <citation type="journal article" date="2015" name="Sci. Rep.">
        <title>Chromosome-level genome map provides insights into diverse defense mechanisms in the medicinal fungus Ganoderma sinense.</title>
        <authorList>
            <person name="Zhu Y."/>
            <person name="Xu J."/>
            <person name="Sun C."/>
            <person name="Zhou S."/>
            <person name="Xu H."/>
            <person name="Nelson D.R."/>
            <person name="Qian J."/>
            <person name="Song J."/>
            <person name="Luo H."/>
            <person name="Xiang L."/>
            <person name="Li Y."/>
            <person name="Xu Z."/>
            <person name="Ji A."/>
            <person name="Wang L."/>
            <person name="Lu S."/>
            <person name="Hayward A."/>
            <person name="Sun W."/>
            <person name="Li X."/>
            <person name="Schwartz D.C."/>
            <person name="Wang Y."/>
            <person name="Chen S."/>
        </authorList>
    </citation>
    <scope>NUCLEOTIDE SEQUENCE [LARGE SCALE GENOMIC DNA]</scope>
    <source>
        <strain evidence="2 3">ZZ0214-1</strain>
    </source>
</reference>
<feature type="region of interest" description="Disordered" evidence="1">
    <location>
        <begin position="342"/>
        <end position="394"/>
    </location>
</feature>
<sequence length="394" mass="44603">MAVTAANRGQYPCPQCRAKFKATQLHSIFLDLADSASQPQHPVASGSSQPACHSEGLHCQVAKALRHVNEVEEDQRFPTVQRAAKEMEGVCELMDSDKRRDCMLDLLTAVAAQWRGMLPVFTSLSEQRAELSKLKNELHKAKKKIASAEETARQAIESSERTMPTLRKTQEERDLAKRERDSLSDELTRKAGEHTAEMQRQREEVERTRDQLRALKAQEKKQKQEIKKLREKNRETSRLLVSAAKRQTPALNDPQDDLDILPPSETNSLEFELILPDEDAYHDPAFDAKTSRKRRRPEADDGIPNFASETILHSPPRSPRQAQYREPLAVKAPVFGSDWNLANRHIPRNSRPRKASESTPQSLTNSSAGFPIKLDEKGRPKGTVQNGLRKKLKF</sequence>
<feature type="region of interest" description="Disordered" evidence="1">
    <location>
        <begin position="280"/>
        <end position="323"/>
    </location>
</feature>
<keyword evidence="3" id="KW-1185">Reference proteome</keyword>
<dbReference type="STRING" id="1077348.A0A2G8RTF9"/>
<feature type="region of interest" description="Disordered" evidence="1">
    <location>
        <begin position="149"/>
        <end position="209"/>
    </location>
</feature>
<evidence type="ECO:0000313" key="3">
    <source>
        <dbReference type="Proteomes" id="UP000230002"/>
    </source>
</evidence>
<dbReference type="EMBL" id="AYKW01000056">
    <property type="protein sequence ID" value="PIL24764.1"/>
    <property type="molecule type" value="Genomic_DNA"/>
</dbReference>
<comment type="caution">
    <text evidence="2">The sequence shown here is derived from an EMBL/GenBank/DDBJ whole genome shotgun (WGS) entry which is preliminary data.</text>
</comment>
<evidence type="ECO:0000313" key="2">
    <source>
        <dbReference type="EMBL" id="PIL24764.1"/>
    </source>
</evidence>
<feature type="compositionally biased region" description="Basic and acidic residues" evidence="1">
    <location>
        <begin position="168"/>
        <end position="209"/>
    </location>
</feature>
<feature type="compositionally biased region" description="Polar residues" evidence="1">
    <location>
        <begin position="357"/>
        <end position="368"/>
    </location>
</feature>
<dbReference type="Proteomes" id="UP000230002">
    <property type="component" value="Unassembled WGS sequence"/>
</dbReference>
<proteinExistence type="predicted"/>
<accession>A0A2G8RTF9</accession>
<feature type="compositionally biased region" description="Basic and acidic residues" evidence="1">
    <location>
        <begin position="280"/>
        <end position="290"/>
    </location>
</feature>
<dbReference type="OrthoDB" id="6105938at2759"/>
<organism evidence="2 3">
    <name type="scientific">Ganoderma sinense ZZ0214-1</name>
    <dbReference type="NCBI Taxonomy" id="1077348"/>
    <lineage>
        <taxon>Eukaryota</taxon>
        <taxon>Fungi</taxon>
        <taxon>Dikarya</taxon>
        <taxon>Basidiomycota</taxon>
        <taxon>Agaricomycotina</taxon>
        <taxon>Agaricomycetes</taxon>
        <taxon>Polyporales</taxon>
        <taxon>Polyporaceae</taxon>
        <taxon>Ganoderma</taxon>
    </lineage>
</organism>
<evidence type="ECO:0000256" key="1">
    <source>
        <dbReference type="SAM" id="MobiDB-lite"/>
    </source>
</evidence>
<dbReference type="AlphaFoldDB" id="A0A2G8RTF9"/>
<name>A0A2G8RTF9_9APHY</name>